<dbReference type="OrthoDB" id="1535081at2759"/>
<dbReference type="GO" id="GO:0032259">
    <property type="term" value="P:methylation"/>
    <property type="evidence" value="ECO:0007669"/>
    <property type="project" value="UniProtKB-KW"/>
</dbReference>
<dbReference type="GeneID" id="9529450"/>
<evidence type="ECO:0000313" key="3">
    <source>
        <dbReference type="Proteomes" id="UP000008698"/>
    </source>
</evidence>
<dbReference type="InterPro" id="IPR001077">
    <property type="entry name" value="COMT_C"/>
</dbReference>
<keyword evidence="3" id="KW-1185">Reference proteome</keyword>
<evidence type="ECO:0000313" key="2">
    <source>
        <dbReference type="EMBL" id="EEY22332.1"/>
    </source>
</evidence>
<dbReference type="InterPro" id="IPR029063">
    <property type="entry name" value="SAM-dependent_MTases_sf"/>
</dbReference>
<dbReference type="GO" id="GO:0008171">
    <property type="term" value="F:O-methyltransferase activity"/>
    <property type="evidence" value="ECO:0007669"/>
    <property type="project" value="InterPro"/>
</dbReference>
<name>C9SU21_VERA1</name>
<evidence type="ECO:0000259" key="1">
    <source>
        <dbReference type="Pfam" id="PF00891"/>
    </source>
</evidence>
<dbReference type="RefSeq" id="XP_003001397.1">
    <property type="nucleotide sequence ID" value="XM_003001351.1"/>
</dbReference>
<dbReference type="SUPFAM" id="SSF53335">
    <property type="entry name" value="S-adenosyl-L-methionine-dependent methyltransferases"/>
    <property type="match status" value="1"/>
</dbReference>
<dbReference type="Pfam" id="PF00891">
    <property type="entry name" value="Methyltransf_2"/>
    <property type="match status" value="1"/>
</dbReference>
<proteinExistence type="predicted"/>
<dbReference type="Proteomes" id="UP000008698">
    <property type="component" value="Unassembled WGS sequence"/>
</dbReference>
<keyword evidence="2" id="KW-0489">Methyltransferase</keyword>
<dbReference type="EMBL" id="DS985225">
    <property type="protein sequence ID" value="EEY22332.1"/>
    <property type="molecule type" value="Genomic_DNA"/>
</dbReference>
<dbReference type="HOGENOM" id="CLU_005533_5_2_1"/>
<dbReference type="AlphaFoldDB" id="C9SU21"/>
<dbReference type="KEGG" id="val:VDBG_08442"/>
<reference evidence="3" key="1">
    <citation type="journal article" date="2011" name="PLoS Pathog.">
        <title>Comparative genomics yields insights into niche adaptation of plant vascular wilt pathogens.</title>
        <authorList>
            <person name="Klosterman S.J."/>
            <person name="Subbarao K.V."/>
            <person name="Kang S."/>
            <person name="Veronese P."/>
            <person name="Gold S.E."/>
            <person name="Thomma B.P.H.J."/>
            <person name="Chen Z."/>
            <person name="Henrissat B."/>
            <person name="Lee Y.-H."/>
            <person name="Park J."/>
            <person name="Garcia-Pedrajas M.D."/>
            <person name="Barbara D.J."/>
            <person name="Anchieta A."/>
            <person name="de Jonge R."/>
            <person name="Santhanam P."/>
            <person name="Maruthachalam K."/>
            <person name="Atallah Z."/>
            <person name="Amyotte S.G."/>
            <person name="Paz Z."/>
            <person name="Inderbitzin P."/>
            <person name="Hayes R.J."/>
            <person name="Heiman D.I."/>
            <person name="Young S."/>
            <person name="Zeng Q."/>
            <person name="Engels R."/>
            <person name="Galagan J."/>
            <person name="Cuomo C.A."/>
            <person name="Dobinson K.F."/>
            <person name="Ma L.-J."/>
        </authorList>
    </citation>
    <scope>NUCLEOTIDE SEQUENCE [LARGE SCALE GENOMIC DNA]</scope>
    <source>
        <strain evidence="3">VaMs.102 / ATCC MYA-4576 / FGSC 10136</strain>
    </source>
</reference>
<keyword evidence="2" id="KW-0808">Transferase</keyword>
<accession>C9SU21</accession>
<gene>
    <name evidence="2" type="ORF">VDBG_08442</name>
</gene>
<sequence length="356" mass="38759">MVASNNDTAQFRDDLRRLTPELLSSVLDYTSISNVDDDVAARNKIVAAAQAIIEAARPPQPQWMNQSAACAEFVALRLFIDWGAFEAIPIEGSITYQELADKVDAEVQLVLPLMGPHLGLYDFDWVAEAAKNVPSDRPLLVDVGGGKGHVMKTFCDGNTPLTLDRCVLQDLPPIIEHNKADVNSGLGGATLMAIDFHKEQPVQGTCALGVRLCAVIGIMKHTAAAMADDSKLLIAEYIMSNPPSKFAIWMDFIMCMSGGKERTKAMWHEVTNQAGLKIVAFHGLDTSPDGHAVIEKSWTSRQTKLAKPERYAALQNGGLDSVGANHGGIHWLHAQDELGRAGLYASWGNKFMHAMR</sequence>
<dbReference type="PANTHER" id="PTHR43712">
    <property type="entry name" value="PUTATIVE (AFU_ORTHOLOGUE AFUA_4G14580)-RELATED"/>
    <property type="match status" value="1"/>
</dbReference>
<organism evidence="3">
    <name type="scientific">Verticillium alfalfae (strain VaMs.102 / ATCC MYA-4576 / FGSC 10136)</name>
    <name type="common">Verticillium wilt of alfalfa</name>
    <name type="synonym">Verticillium albo-atrum</name>
    <dbReference type="NCBI Taxonomy" id="526221"/>
    <lineage>
        <taxon>Eukaryota</taxon>
        <taxon>Fungi</taxon>
        <taxon>Dikarya</taxon>
        <taxon>Ascomycota</taxon>
        <taxon>Pezizomycotina</taxon>
        <taxon>Sordariomycetes</taxon>
        <taxon>Hypocreomycetidae</taxon>
        <taxon>Glomerellales</taxon>
        <taxon>Plectosphaerellaceae</taxon>
        <taxon>Verticillium</taxon>
    </lineage>
</organism>
<dbReference type="eggNOG" id="KOG3178">
    <property type="taxonomic scope" value="Eukaryota"/>
</dbReference>
<dbReference type="Gene3D" id="3.40.50.150">
    <property type="entry name" value="Vaccinia Virus protein VP39"/>
    <property type="match status" value="1"/>
</dbReference>
<feature type="domain" description="O-methyltransferase C-terminal" evidence="1">
    <location>
        <begin position="139"/>
        <end position="276"/>
    </location>
</feature>
<dbReference type="OMA" id="IRCFESH"/>
<protein>
    <submittedName>
        <fullName evidence="2">O-methyltransferase</fullName>
    </submittedName>
</protein>
<dbReference type="PANTHER" id="PTHR43712:SF1">
    <property type="entry name" value="HYPOTHETICAL O-METHYLTRANSFERASE (EUROFUNG)-RELATED"/>
    <property type="match status" value="1"/>
</dbReference>